<dbReference type="CDD" id="cd01056">
    <property type="entry name" value="Euk_Ferritin"/>
    <property type="match status" value="1"/>
</dbReference>
<dbReference type="Proteomes" id="UP000654370">
    <property type="component" value="Unassembled WGS sequence"/>
</dbReference>
<evidence type="ECO:0000313" key="9">
    <source>
        <dbReference type="Proteomes" id="UP000654370"/>
    </source>
</evidence>
<dbReference type="InterPro" id="IPR012347">
    <property type="entry name" value="Ferritin-like"/>
</dbReference>
<comment type="similarity">
    <text evidence="1 6">Belongs to the ferritin family.</text>
</comment>
<dbReference type="GO" id="GO:0008199">
    <property type="term" value="F:ferric iron binding"/>
    <property type="evidence" value="ECO:0007669"/>
    <property type="project" value="InterPro"/>
</dbReference>
<dbReference type="PANTHER" id="PTHR11431:SF75">
    <property type="entry name" value="FERRITIN"/>
    <property type="match status" value="1"/>
</dbReference>
<feature type="binding site" evidence="5">
    <location>
        <position position="23"/>
    </location>
    <ligand>
        <name>Fe cation</name>
        <dbReference type="ChEBI" id="CHEBI:24875"/>
        <label>1</label>
    </ligand>
</feature>
<feature type="binding site" evidence="5">
    <location>
        <position position="61"/>
    </location>
    <ligand>
        <name>Fe cation</name>
        <dbReference type="ChEBI" id="CHEBI:24875"/>
        <label>1</label>
    </ligand>
</feature>
<dbReference type="AlphaFoldDB" id="A0A8H7UFR3"/>
<dbReference type="PROSITE" id="PS00204">
    <property type="entry name" value="FERRITIN_2"/>
    <property type="match status" value="1"/>
</dbReference>
<evidence type="ECO:0000256" key="2">
    <source>
        <dbReference type="ARBA" id="ARBA00022434"/>
    </source>
</evidence>
<dbReference type="Pfam" id="PF00210">
    <property type="entry name" value="Ferritin"/>
    <property type="match status" value="1"/>
</dbReference>
<dbReference type="InterPro" id="IPR008331">
    <property type="entry name" value="Ferritin_DPS_dom"/>
</dbReference>
<evidence type="ECO:0000256" key="4">
    <source>
        <dbReference type="ARBA" id="ARBA00023004"/>
    </source>
</evidence>
<feature type="binding site" evidence="5">
    <location>
        <position position="105"/>
    </location>
    <ligand>
        <name>Fe cation</name>
        <dbReference type="ChEBI" id="CHEBI:24875"/>
        <label>1</label>
    </ligand>
</feature>
<evidence type="ECO:0000256" key="1">
    <source>
        <dbReference type="ARBA" id="ARBA00007513"/>
    </source>
</evidence>
<dbReference type="SUPFAM" id="SSF47240">
    <property type="entry name" value="Ferritin-like"/>
    <property type="match status" value="1"/>
</dbReference>
<sequence>MSLAKQNFSNASEEAINQQINTELQASQVYLSMAAWAQHSSVALPGPIGLEKYFRESAEEEREHAQALIDYQNMRGGRVILRALQAPETEWKSAKNAVESALQLEKDVNKSLLNLHKLADGNDDPQLTDFIEGKYLEEQVQAIKKLADMVTQLNRVGEGLGVYIWDQQMYREGTGAGSRVVGVN</sequence>
<dbReference type="Gene3D" id="1.20.1260.10">
    <property type="match status" value="1"/>
</dbReference>
<dbReference type="EMBL" id="JAEPQZ010000008">
    <property type="protein sequence ID" value="KAG2178238.1"/>
    <property type="molecule type" value="Genomic_DNA"/>
</dbReference>
<feature type="domain" description="Ferritin-like diiron" evidence="7">
    <location>
        <begin position="6"/>
        <end position="157"/>
    </location>
</feature>
<evidence type="ECO:0000256" key="5">
    <source>
        <dbReference type="PIRSR" id="PIRSR601519-1"/>
    </source>
</evidence>
<dbReference type="PANTHER" id="PTHR11431">
    <property type="entry name" value="FERRITIN"/>
    <property type="match status" value="1"/>
</dbReference>
<evidence type="ECO:0000256" key="6">
    <source>
        <dbReference type="RuleBase" id="RU361145"/>
    </source>
</evidence>
<gene>
    <name evidence="8" type="ORF">INT43_003491</name>
</gene>
<evidence type="ECO:0000313" key="8">
    <source>
        <dbReference type="EMBL" id="KAG2178238.1"/>
    </source>
</evidence>
<dbReference type="EC" id="1.16.3.1" evidence="6"/>
<evidence type="ECO:0000256" key="3">
    <source>
        <dbReference type="ARBA" id="ARBA00022723"/>
    </source>
</evidence>
<keyword evidence="3 5" id="KW-0479">Metal-binding</keyword>
<accession>A0A8H7UFR3</accession>
<dbReference type="GO" id="GO:0006826">
    <property type="term" value="P:iron ion transport"/>
    <property type="evidence" value="ECO:0007669"/>
    <property type="project" value="InterPro"/>
</dbReference>
<dbReference type="OrthoDB" id="186462at2759"/>
<keyword evidence="9" id="KW-1185">Reference proteome</keyword>
<feature type="binding site" evidence="5">
    <location>
        <position position="64"/>
    </location>
    <ligand>
        <name>Fe cation</name>
        <dbReference type="ChEBI" id="CHEBI:24875"/>
        <label>1</label>
    </ligand>
</feature>
<comment type="catalytic activity">
    <reaction evidence="6">
        <text>4 Fe(2+) + O2 + 4 H(+) = 4 Fe(3+) + 2 H2O</text>
        <dbReference type="Rhea" id="RHEA:11148"/>
        <dbReference type="ChEBI" id="CHEBI:15377"/>
        <dbReference type="ChEBI" id="CHEBI:15378"/>
        <dbReference type="ChEBI" id="CHEBI:15379"/>
        <dbReference type="ChEBI" id="CHEBI:29033"/>
        <dbReference type="ChEBI" id="CHEBI:29034"/>
        <dbReference type="EC" id="1.16.3.1"/>
    </reaction>
</comment>
<dbReference type="PROSITE" id="PS50905">
    <property type="entry name" value="FERRITIN_LIKE"/>
    <property type="match status" value="1"/>
</dbReference>
<keyword evidence="6" id="KW-0560">Oxidoreductase</keyword>
<evidence type="ECO:0000259" key="7">
    <source>
        <dbReference type="PROSITE" id="PS50905"/>
    </source>
</evidence>
<dbReference type="InterPro" id="IPR001519">
    <property type="entry name" value="Ferritin"/>
</dbReference>
<keyword evidence="4 5" id="KW-0408">Iron</keyword>
<dbReference type="InterPro" id="IPR009078">
    <property type="entry name" value="Ferritin-like_SF"/>
</dbReference>
<dbReference type="FunFam" id="1.20.1260.10:FF:000002">
    <property type="entry name" value="Ferritin, mitochondrial"/>
    <property type="match status" value="1"/>
</dbReference>
<reference evidence="8" key="1">
    <citation type="submission" date="2020-12" db="EMBL/GenBank/DDBJ databases">
        <title>Metabolic potential, ecology and presence of endohyphal bacteria is reflected in genomic diversity of Mucoromycotina.</title>
        <authorList>
            <person name="Muszewska A."/>
            <person name="Okrasinska A."/>
            <person name="Steczkiewicz K."/>
            <person name="Drgas O."/>
            <person name="Orlowska M."/>
            <person name="Perlinska-Lenart U."/>
            <person name="Aleksandrzak-Piekarczyk T."/>
            <person name="Szatraj K."/>
            <person name="Zielenkiewicz U."/>
            <person name="Pilsyk S."/>
            <person name="Malc E."/>
            <person name="Mieczkowski P."/>
            <person name="Kruszewska J.S."/>
            <person name="Biernat P."/>
            <person name="Pawlowska J."/>
        </authorList>
    </citation>
    <scope>NUCLEOTIDE SEQUENCE</scope>
    <source>
        <strain evidence="8">WA0000067209</strain>
    </source>
</reference>
<keyword evidence="2 6" id="KW-0409">Iron storage</keyword>
<dbReference type="InterPro" id="IPR009040">
    <property type="entry name" value="Ferritin-like_diiron"/>
</dbReference>
<protein>
    <recommendedName>
        <fullName evidence="6">Ferritin</fullName>
        <ecNumber evidence="6">1.16.3.1</ecNumber>
    </recommendedName>
</protein>
<dbReference type="GO" id="GO:0006879">
    <property type="term" value="P:intracellular iron ion homeostasis"/>
    <property type="evidence" value="ECO:0007669"/>
    <property type="project" value="UniProtKB-KW"/>
</dbReference>
<dbReference type="GO" id="GO:0005737">
    <property type="term" value="C:cytoplasm"/>
    <property type="evidence" value="ECO:0007669"/>
    <property type="project" value="TreeGrafter"/>
</dbReference>
<feature type="binding site" evidence="5">
    <location>
        <position position="139"/>
    </location>
    <ligand>
        <name>Fe cation</name>
        <dbReference type="ChEBI" id="CHEBI:24875"/>
        <label>1</label>
    </ligand>
</feature>
<dbReference type="GO" id="GO:0004322">
    <property type="term" value="F:ferroxidase activity"/>
    <property type="evidence" value="ECO:0007669"/>
    <property type="project" value="UniProtKB-EC"/>
</dbReference>
<dbReference type="InterPro" id="IPR014034">
    <property type="entry name" value="Ferritin_CS"/>
</dbReference>
<comment type="caution">
    <text evidence="8">The sequence shown here is derived from an EMBL/GenBank/DDBJ whole genome shotgun (WGS) entry which is preliminary data.</text>
</comment>
<comment type="function">
    <text evidence="6">Stores iron in a soluble, non-toxic, readily available form. Important for iron homeostasis. Iron is taken up in the ferrous form and deposited as ferric hydroxides after oxidation.</text>
</comment>
<organism evidence="8 9">
    <name type="scientific">Mortierella isabellina</name>
    <name type="common">Filamentous fungus</name>
    <name type="synonym">Umbelopsis isabellina</name>
    <dbReference type="NCBI Taxonomy" id="91625"/>
    <lineage>
        <taxon>Eukaryota</taxon>
        <taxon>Fungi</taxon>
        <taxon>Fungi incertae sedis</taxon>
        <taxon>Mucoromycota</taxon>
        <taxon>Mucoromycotina</taxon>
        <taxon>Umbelopsidomycetes</taxon>
        <taxon>Umbelopsidales</taxon>
        <taxon>Umbelopsidaceae</taxon>
        <taxon>Umbelopsis</taxon>
    </lineage>
</organism>
<name>A0A8H7UFR3_MORIS</name>
<dbReference type="GO" id="GO:0008198">
    <property type="term" value="F:ferrous iron binding"/>
    <property type="evidence" value="ECO:0007669"/>
    <property type="project" value="TreeGrafter"/>
</dbReference>
<proteinExistence type="inferred from homology"/>